<gene>
    <name evidence="2" type="ORF">EUX98_g8995</name>
</gene>
<keyword evidence="3" id="KW-1185">Reference proteome</keyword>
<evidence type="ECO:0008006" key="4">
    <source>
        <dbReference type="Google" id="ProtNLM"/>
    </source>
</evidence>
<reference evidence="2 3" key="1">
    <citation type="submission" date="2019-02" db="EMBL/GenBank/DDBJ databases">
        <title>Genome sequencing of the rare red list fungi Antrodiella citrinella (Flaviporus citrinellus).</title>
        <authorList>
            <person name="Buettner E."/>
            <person name="Kellner H."/>
        </authorList>
    </citation>
    <scope>NUCLEOTIDE SEQUENCE [LARGE SCALE GENOMIC DNA]</scope>
    <source>
        <strain evidence="2 3">DSM 108506</strain>
    </source>
</reference>
<feature type="chain" id="PRO_5020413777" description="EF-hand domain-containing protein" evidence="1">
    <location>
        <begin position="27"/>
        <end position="82"/>
    </location>
</feature>
<keyword evidence="1" id="KW-0732">Signal</keyword>
<proteinExistence type="predicted"/>
<accession>A0A4S4M096</accession>
<evidence type="ECO:0000256" key="1">
    <source>
        <dbReference type="SAM" id="SignalP"/>
    </source>
</evidence>
<comment type="caution">
    <text evidence="2">The sequence shown here is derived from an EMBL/GenBank/DDBJ whole genome shotgun (WGS) entry which is preliminary data.</text>
</comment>
<name>A0A4S4M096_9APHY</name>
<feature type="non-terminal residue" evidence="2">
    <location>
        <position position="1"/>
    </location>
</feature>
<dbReference type="AlphaFoldDB" id="A0A4S4M096"/>
<dbReference type="EMBL" id="SGPM01000604">
    <property type="protein sequence ID" value="THH18215.1"/>
    <property type="molecule type" value="Genomic_DNA"/>
</dbReference>
<organism evidence="2 3">
    <name type="scientific">Antrodiella citrinella</name>
    <dbReference type="NCBI Taxonomy" id="2447956"/>
    <lineage>
        <taxon>Eukaryota</taxon>
        <taxon>Fungi</taxon>
        <taxon>Dikarya</taxon>
        <taxon>Basidiomycota</taxon>
        <taxon>Agaricomycotina</taxon>
        <taxon>Agaricomycetes</taxon>
        <taxon>Polyporales</taxon>
        <taxon>Steccherinaceae</taxon>
        <taxon>Antrodiella</taxon>
    </lineage>
</organism>
<sequence>RPHLLPRPCAALSPLGFLSTLTDVDAGYLADDEHDEAEVAQILRAFSQDGVIYRDELAQFINSGDFWHQEDFVIPEANSESQ</sequence>
<evidence type="ECO:0000313" key="2">
    <source>
        <dbReference type="EMBL" id="THH18215.1"/>
    </source>
</evidence>
<evidence type="ECO:0000313" key="3">
    <source>
        <dbReference type="Proteomes" id="UP000308730"/>
    </source>
</evidence>
<feature type="signal peptide" evidence="1">
    <location>
        <begin position="1"/>
        <end position="26"/>
    </location>
</feature>
<protein>
    <recommendedName>
        <fullName evidence="4">EF-hand domain-containing protein</fullName>
    </recommendedName>
</protein>
<dbReference type="Proteomes" id="UP000308730">
    <property type="component" value="Unassembled WGS sequence"/>
</dbReference>